<dbReference type="EMBL" id="QYUK01000008">
    <property type="protein sequence ID" value="RJF94747.1"/>
    <property type="molecule type" value="Genomic_DNA"/>
</dbReference>
<keyword evidence="4" id="KW-1185">Reference proteome</keyword>
<feature type="domain" description="AMP-dependent synthetase/ligase" evidence="1">
    <location>
        <begin position="21"/>
        <end position="369"/>
    </location>
</feature>
<dbReference type="Proteomes" id="UP000284605">
    <property type="component" value="Unassembled WGS sequence"/>
</dbReference>
<dbReference type="SUPFAM" id="SSF56801">
    <property type="entry name" value="Acetyl-CoA synthetase-like"/>
    <property type="match status" value="1"/>
</dbReference>
<evidence type="ECO:0000313" key="4">
    <source>
        <dbReference type="Proteomes" id="UP000284605"/>
    </source>
</evidence>
<evidence type="ECO:0000313" key="3">
    <source>
        <dbReference type="EMBL" id="RJF94747.1"/>
    </source>
</evidence>
<evidence type="ECO:0000259" key="1">
    <source>
        <dbReference type="Pfam" id="PF00501"/>
    </source>
</evidence>
<dbReference type="GO" id="GO:0016877">
    <property type="term" value="F:ligase activity, forming carbon-sulfur bonds"/>
    <property type="evidence" value="ECO:0007669"/>
    <property type="project" value="UniProtKB-ARBA"/>
</dbReference>
<reference evidence="3 4" key="1">
    <citation type="submission" date="2018-09" db="EMBL/GenBank/DDBJ databases">
        <authorList>
            <person name="Zhu H."/>
        </authorList>
    </citation>
    <scope>NUCLEOTIDE SEQUENCE [LARGE SCALE GENOMIC DNA]</scope>
    <source>
        <strain evidence="3 4">K1W22B-8</strain>
    </source>
</reference>
<dbReference type="InterPro" id="IPR042099">
    <property type="entry name" value="ANL_N_sf"/>
</dbReference>
<gene>
    <name evidence="3" type="ORF">D3874_02725</name>
</gene>
<name>A0A418WU60_9PROT</name>
<dbReference type="InterPro" id="IPR050237">
    <property type="entry name" value="ATP-dep_AMP-bd_enzyme"/>
</dbReference>
<evidence type="ECO:0000259" key="2">
    <source>
        <dbReference type="Pfam" id="PF13193"/>
    </source>
</evidence>
<organism evidence="3 4">
    <name type="scientific">Oleomonas cavernae</name>
    <dbReference type="NCBI Taxonomy" id="2320859"/>
    <lineage>
        <taxon>Bacteria</taxon>
        <taxon>Pseudomonadati</taxon>
        <taxon>Pseudomonadota</taxon>
        <taxon>Alphaproteobacteria</taxon>
        <taxon>Acetobacterales</taxon>
        <taxon>Acetobacteraceae</taxon>
        <taxon>Oleomonas</taxon>
    </lineage>
</organism>
<feature type="domain" description="AMP-binding enzyme C-terminal" evidence="2">
    <location>
        <begin position="425"/>
        <end position="499"/>
    </location>
</feature>
<dbReference type="InterPro" id="IPR045851">
    <property type="entry name" value="AMP-bd_C_sf"/>
</dbReference>
<dbReference type="Pfam" id="PF13193">
    <property type="entry name" value="AMP-binding_C"/>
    <property type="match status" value="1"/>
</dbReference>
<dbReference type="AlphaFoldDB" id="A0A418WU60"/>
<dbReference type="OrthoDB" id="9803968at2"/>
<accession>A0A418WU60</accession>
<dbReference type="PANTHER" id="PTHR43767">
    <property type="entry name" value="LONG-CHAIN-FATTY-ACID--COA LIGASE"/>
    <property type="match status" value="1"/>
</dbReference>
<proteinExistence type="predicted"/>
<protein>
    <submittedName>
        <fullName evidence="3">4-coumarate--CoA ligase</fullName>
    </submittedName>
</protein>
<dbReference type="InterPro" id="IPR000873">
    <property type="entry name" value="AMP-dep_synth/lig_dom"/>
</dbReference>
<sequence>MSPEDLFNLDFCTLDALIAAHGATQPRHTALAQNDEGLDYGGLNARLDRIAAALQRDGVGKGGVAAICATTSIAYATAFLGTLRAGAAVAPLAPSSTPESLADMLADCGAGIVFLDAGVAQLLAPVADRITARRVSLDGSPAGQPLEDWLAPAGRLPTPVEIGPGDPFNIIYSSGTTGTPKGIVQPHGMRWSQFRRVVFDRDSVTLVSTPLYSNTTLVSFLPTLAVGGTAVLMAKFDAAAFLALAARHRATHAMLVPVQYRRIMARPDFDTYDLSSFRLKFSTSAPFAAELKADVLKRWPGGLVEYYGMTEGGGTCMLLAHEYPGKLHTVGRPVPGHDIRLIDDEGREVPPGEAGEVVGRSAAMMAGYHNQPDKTRAAEWLSPEGFRYIRTGDVGRFDADGFLTLLDRKKDMIISGGFNIYPSDLEAELAAHPAVLESAVLGVPSEAWGETPVAYVVVRPEATVEAEALKAFANARLGKTQRLADVLIVDSLPRSAIGKILKRELREAYGAGGAR</sequence>
<dbReference type="RefSeq" id="WP_119776189.1">
    <property type="nucleotide sequence ID" value="NZ_QYUK01000008.1"/>
</dbReference>
<dbReference type="InterPro" id="IPR025110">
    <property type="entry name" value="AMP-bd_C"/>
</dbReference>
<dbReference type="Gene3D" id="3.30.300.30">
    <property type="match status" value="1"/>
</dbReference>
<keyword evidence="3" id="KW-0436">Ligase</keyword>
<comment type="caution">
    <text evidence="3">The sequence shown here is derived from an EMBL/GenBank/DDBJ whole genome shotgun (WGS) entry which is preliminary data.</text>
</comment>
<dbReference type="Pfam" id="PF00501">
    <property type="entry name" value="AMP-binding"/>
    <property type="match status" value="1"/>
</dbReference>
<dbReference type="PROSITE" id="PS00455">
    <property type="entry name" value="AMP_BINDING"/>
    <property type="match status" value="1"/>
</dbReference>
<dbReference type="InterPro" id="IPR020845">
    <property type="entry name" value="AMP-binding_CS"/>
</dbReference>
<dbReference type="PANTHER" id="PTHR43767:SF7">
    <property type="entry name" value="MEDIUM_LONG-CHAIN-FATTY-ACID--COA LIGASE FADD8"/>
    <property type="match status" value="1"/>
</dbReference>
<dbReference type="Gene3D" id="3.40.50.12780">
    <property type="entry name" value="N-terminal domain of ligase-like"/>
    <property type="match status" value="1"/>
</dbReference>